<dbReference type="NCBIfam" id="TIGR03696">
    <property type="entry name" value="Rhs_assc_core"/>
    <property type="match status" value="1"/>
</dbReference>
<proteinExistence type="predicted"/>
<name>A0ABV8ELE5_9BACT</name>
<organism evidence="2 3">
    <name type="scientific">Belliella kenyensis</name>
    <dbReference type="NCBI Taxonomy" id="1472724"/>
    <lineage>
        <taxon>Bacteria</taxon>
        <taxon>Pseudomonadati</taxon>
        <taxon>Bacteroidota</taxon>
        <taxon>Cytophagia</taxon>
        <taxon>Cytophagales</taxon>
        <taxon>Cyclobacteriaceae</taxon>
        <taxon>Belliella</taxon>
    </lineage>
</organism>
<dbReference type="InterPro" id="IPR050708">
    <property type="entry name" value="T6SS_VgrG/RHS"/>
</dbReference>
<evidence type="ECO:0000256" key="1">
    <source>
        <dbReference type="SAM" id="MobiDB-lite"/>
    </source>
</evidence>
<reference evidence="3" key="1">
    <citation type="journal article" date="2019" name="Int. J. Syst. Evol. Microbiol.">
        <title>The Global Catalogue of Microorganisms (GCM) 10K type strain sequencing project: providing services to taxonomists for standard genome sequencing and annotation.</title>
        <authorList>
            <consortium name="The Broad Institute Genomics Platform"/>
            <consortium name="The Broad Institute Genome Sequencing Center for Infectious Disease"/>
            <person name="Wu L."/>
            <person name="Ma J."/>
        </authorList>
    </citation>
    <scope>NUCLEOTIDE SEQUENCE [LARGE SCALE GENOMIC DNA]</scope>
    <source>
        <strain evidence="3">CECT 8551</strain>
    </source>
</reference>
<dbReference type="RefSeq" id="WP_241297671.1">
    <property type="nucleotide sequence ID" value="NZ_JAKZGR010000031.1"/>
</dbReference>
<dbReference type="PANTHER" id="PTHR32305">
    <property type="match status" value="1"/>
</dbReference>
<evidence type="ECO:0000313" key="2">
    <source>
        <dbReference type="EMBL" id="MFC3976481.1"/>
    </source>
</evidence>
<dbReference type="Proteomes" id="UP001595766">
    <property type="component" value="Unassembled WGS sequence"/>
</dbReference>
<keyword evidence="3" id="KW-1185">Reference proteome</keyword>
<feature type="compositionally biased region" description="Basic and acidic residues" evidence="1">
    <location>
        <begin position="100"/>
        <end position="120"/>
    </location>
</feature>
<gene>
    <name evidence="2" type="ORF">ACFOUP_08845</name>
</gene>
<evidence type="ECO:0000313" key="3">
    <source>
        <dbReference type="Proteomes" id="UP001595766"/>
    </source>
</evidence>
<comment type="caution">
    <text evidence="2">The sequence shown here is derived from an EMBL/GenBank/DDBJ whole genome shotgun (WGS) entry which is preliminary data.</text>
</comment>
<dbReference type="EMBL" id="JBHSAV010000036">
    <property type="protein sequence ID" value="MFC3976481.1"/>
    <property type="molecule type" value="Genomic_DNA"/>
</dbReference>
<dbReference type="InterPro" id="IPR022385">
    <property type="entry name" value="Rhs_assc_core"/>
</dbReference>
<dbReference type="PANTHER" id="PTHR32305:SF15">
    <property type="entry name" value="PROTEIN RHSA-RELATED"/>
    <property type="match status" value="1"/>
</dbReference>
<feature type="region of interest" description="Disordered" evidence="1">
    <location>
        <begin position="100"/>
        <end position="130"/>
    </location>
</feature>
<sequence length="276" mass="30872">MTFNSYSAPSGVGQSFKFNGKEREELTGWDDYGARMYMSDLGRWGVVDPVADIYLGFSPYNFTLNNPIKYIDPNGMWVEGANGYSTNDPDEMRDFLRQLEQQQQRKEQKEEYKKKTKTIDHNNCCPQNREEKNSNYQLSTSISIGAQAGFNINNVLKADLNLASTPLLKLESGRNSLIDYPLKYRNSLTIDQSAGVSVVGFGVSGANNFLGDLTGGYSGLNQTATLYGPPIAPPFTTNFVERKKMENGPSTTESGMVFNMSVSFIVKFDFSLKIFY</sequence>
<accession>A0ABV8ELE5</accession>
<protein>
    <submittedName>
        <fullName evidence="2">RHS repeat-associated core domain-containing protein</fullName>
    </submittedName>
</protein>
<dbReference type="Gene3D" id="2.180.10.10">
    <property type="entry name" value="RHS repeat-associated core"/>
    <property type="match status" value="1"/>
</dbReference>